<name>S1NFF1_9ENTE</name>
<dbReference type="PROSITE" id="PS51372">
    <property type="entry name" value="PRD_2"/>
    <property type="match status" value="2"/>
</dbReference>
<dbReference type="SUPFAM" id="SSF50151">
    <property type="entry name" value="SacY-like RNA-binding domain"/>
    <property type="match status" value="1"/>
</dbReference>
<evidence type="ECO:0000256" key="1">
    <source>
        <dbReference type="ARBA" id="ARBA00022737"/>
    </source>
</evidence>
<evidence type="ECO:0000259" key="2">
    <source>
        <dbReference type="PROSITE" id="PS51372"/>
    </source>
</evidence>
<dbReference type="eggNOG" id="COG3711">
    <property type="taxonomic scope" value="Bacteria"/>
</dbReference>
<protein>
    <recommendedName>
        <fullName evidence="2">PRD domain-containing protein</fullName>
    </recommendedName>
</protein>
<dbReference type="OrthoDB" id="9813552at2"/>
<keyword evidence="1" id="KW-0677">Repeat</keyword>
<dbReference type="PATRIC" id="fig|1121865.3.peg.2161"/>
<accession>S1NFF1</accession>
<evidence type="ECO:0000313" key="3">
    <source>
        <dbReference type="EMBL" id="EOW87772.1"/>
    </source>
</evidence>
<keyword evidence="4" id="KW-1185">Reference proteome</keyword>
<dbReference type="GO" id="GO:0003723">
    <property type="term" value="F:RNA binding"/>
    <property type="evidence" value="ECO:0007669"/>
    <property type="project" value="InterPro"/>
</dbReference>
<dbReference type="Pfam" id="PF03123">
    <property type="entry name" value="CAT_RBD"/>
    <property type="match status" value="1"/>
</dbReference>
<proteinExistence type="predicted"/>
<evidence type="ECO:0000313" key="4">
    <source>
        <dbReference type="Proteomes" id="UP000014113"/>
    </source>
</evidence>
<dbReference type="Proteomes" id="UP000014113">
    <property type="component" value="Unassembled WGS sequence"/>
</dbReference>
<dbReference type="InterPro" id="IPR011608">
    <property type="entry name" value="PRD"/>
</dbReference>
<dbReference type="InterPro" id="IPR036650">
    <property type="entry name" value="CAT_RNA-bd_dom_sf"/>
</dbReference>
<dbReference type="InterPro" id="IPR050661">
    <property type="entry name" value="BglG_antiterminators"/>
</dbReference>
<feature type="domain" description="PRD" evidence="2">
    <location>
        <begin position="176"/>
        <end position="279"/>
    </location>
</feature>
<dbReference type="SUPFAM" id="SSF63520">
    <property type="entry name" value="PTS-regulatory domain, PRD"/>
    <property type="match status" value="2"/>
</dbReference>
<reference evidence="3 4" key="1">
    <citation type="submission" date="2013-03" db="EMBL/GenBank/DDBJ databases">
        <title>The Genome Sequence of Enterococcus columbae ATCC_51263 (PacBio/Illumina hybrid assembly).</title>
        <authorList>
            <consortium name="The Broad Institute Genomics Platform"/>
            <consortium name="The Broad Institute Genome Sequencing Center for Infectious Disease"/>
            <person name="Earl A."/>
            <person name="Russ C."/>
            <person name="Gilmore M."/>
            <person name="Surin D."/>
            <person name="Walker B."/>
            <person name="Young S."/>
            <person name="Zeng Q."/>
            <person name="Gargeya S."/>
            <person name="Fitzgerald M."/>
            <person name="Haas B."/>
            <person name="Abouelleil A."/>
            <person name="Allen A.W."/>
            <person name="Alvarado L."/>
            <person name="Arachchi H.M."/>
            <person name="Berlin A.M."/>
            <person name="Chapman S.B."/>
            <person name="Gainer-Dewar J."/>
            <person name="Goldberg J."/>
            <person name="Griggs A."/>
            <person name="Gujja S."/>
            <person name="Hansen M."/>
            <person name="Howarth C."/>
            <person name="Imamovic A."/>
            <person name="Ireland A."/>
            <person name="Larimer J."/>
            <person name="McCowan C."/>
            <person name="Murphy C."/>
            <person name="Pearson M."/>
            <person name="Poon T.W."/>
            <person name="Priest M."/>
            <person name="Roberts A."/>
            <person name="Saif S."/>
            <person name="Shea T."/>
            <person name="Sisk P."/>
            <person name="Sykes S."/>
            <person name="Wortman J."/>
            <person name="Nusbaum C."/>
            <person name="Birren B."/>
        </authorList>
    </citation>
    <scope>NUCLEOTIDE SEQUENCE [LARGE SCALE GENOMIC DNA]</scope>
    <source>
        <strain evidence="3 4">ATCC 51263</strain>
    </source>
</reference>
<gene>
    <name evidence="3" type="ORF">I568_00058</name>
</gene>
<dbReference type="Gene3D" id="1.10.1790.10">
    <property type="entry name" value="PRD domain"/>
    <property type="match status" value="2"/>
</dbReference>
<dbReference type="InterPro" id="IPR004341">
    <property type="entry name" value="CAT_RNA-bd_dom"/>
</dbReference>
<dbReference type="GO" id="GO:0006355">
    <property type="term" value="P:regulation of DNA-templated transcription"/>
    <property type="evidence" value="ECO:0007669"/>
    <property type="project" value="InterPro"/>
</dbReference>
<organism evidence="3 4">
    <name type="scientific">Enterococcus columbae DSM 7374 = ATCC 51263</name>
    <dbReference type="NCBI Taxonomy" id="1121865"/>
    <lineage>
        <taxon>Bacteria</taxon>
        <taxon>Bacillati</taxon>
        <taxon>Bacillota</taxon>
        <taxon>Bacilli</taxon>
        <taxon>Lactobacillales</taxon>
        <taxon>Enterococcaceae</taxon>
        <taxon>Enterococcus</taxon>
    </lineage>
</organism>
<dbReference type="PANTHER" id="PTHR30185:SF15">
    <property type="entry name" value="CRYPTIC BETA-GLUCOSIDE BGL OPERON ANTITERMINATOR"/>
    <property type="match status" value="1"/>
</dbReference>
<dbReference type="AlphaFoldDB" id="S1NFF1"/>
<dbReference type="STRING" id="1121865.OMW_02217"/>
<feature type="domain" description="PRD" evidence="2">
    <location>
        <begin position="69"/>
        <end position="174"/>
    </location>
</feature>
<dbReference type="PANTHER" id="PTHR30185">
    <property type="entry name" value="CRYPTIC BETA-GLUCOSIDE BGL OPERON ANTITERMINATOR"/>
    <property type="match status" value="1"/>
</dbReference>
<sequence>MTYTITSILNNSALTAVDTNGSEYVLIGRGISFGKTIDETVDETKIERQFGNANEESKKNYHLLKLIEDIPEEYFELANVIIRYATKKLNIQLNTSAYINMADHINNSIERYYDDIQLNFSLLDEVRAFYPKEYKVAEWIVDFLNAQIDIDLSEDEIGFIAMHLINAGGDDFQQVSQVKKVLELTRLISKQVLELLPDTDVGSLDYSRFLTHLKYFGIRYFGKEQSKRDEVEILLKTDKSVEIDDIINKIEHLLVEYYNKSLDQHEKSYLKLHLNRIIY</sequence>
<dbReference type="EMBL" id="ASWJ01000001">
    <property type="protein sequence ID" value="EOW87772.1"/>
    <property type="molecule type" value="Genomic_DNA"/>
</dbReference>
<dbReference type="Gene3D" id="2.30.24.10">
    <property type="entry name" value="CAT RNA-binding domain"/>
    <property type="match status" value="1"/>
</dbReference>
<dbReference type="Pfam" id="PF00874">
    <property type="entry name" value="PRD"/>
    <property type="match status" value="1"/>
</dbReference>
<dbReference type="InterPro" id="IPR036634">
    <property type="entry name" value="PRD_sf"/>
</dbReference>
<comment type="caution">
    <text evidence="3">The sequence shown here is derived from an EMBL/GenBank/DDBJ whole genome shotgun (WGS) entry which is preliminary data.</text>
</comment>
<dbReference type="SMART" id="SM01061">
    <property type="entry name" value="CAT_RBD"/>
    <property type="match status" value="1"/>
</dbReference>